<dbReference type="OrthoDB" id="10009301at2759"/>
<keyword evidence="4" id="KW-1185">Reference proteome</keyword>
<keyword evidence="1" id="KW-1015">Disulfide bond</keyword>
<dbReference type="InParanoid" id="B3SF50"/>
<dbReference type="Pfam" id="PF00431">
    <property type="entry name" value="CUB"/>
    <property type="match status" value="1"/>
</dbReference>
<dbReference type="Proteomes" id="UP000009022">
    <property type="component" value="Unassembled WGS sequence"/>
</dbReference>
<dbReference type="EMBL" id="DS985907">
    <property type="protein sequence ID" value="EDV18645.1"/>
    <property type="molecule type" value="Genomic_DNA"/>
</dbReference>
<dbReference type="InterPro" id="IPR035914">
    <property type="entry name" value="Sperma_CUB_dom_sf"/>
</dbReference>
<dbReference type="Gene3D" id="2.60.120.290">
    <property type="entry name" value="Spermadhesin, CUB domain"/>
    <property type="match status" value="1"/>
</dbReference>
<dbReference type="RefSeq" id="XP_002118869.1">
    <property type="nucleotide sequence ID" value="XM_002118833.1"/>
</dbReference>
<accession>B3SF50</accession>
<dbReference type="InterPro" id="IPR000859">
    <property type="entry name" value="CUB_dom"/>
</dbReference>
<dbReference type="PhylomeDB" id="B3SF50"/>
<sequence>MADIVLPPNIPCVNCYMRIFDGPDSNSKILATICSATLADEYTSSTNELYIEFYTAFPWTGNSGIAANISIIEIPEVQHPNGNHSNHHPDDHIPNGSGYNPAGAIAVF</sequence>
<protein>
    <recommendedName>
        <fullName evidence="2">CUB domain-containing protein</fullName>
    </recommendedName>
</protein>
<name>B3SF50_TRIAD</name>
<reference evidence="3 4" key="1">
    <citation type="journal article" date="2008" name="Nature">
        <title>The Trichoplax genome and the nature of placozoans.</title>
        <authorList>
            <person name="Srivastava M."/>
            <person name="Begovic E."/>
            <person name="Chapman J."/>
            <person name="Putnam N.H."/>
            <person name="Hellsten U."/>
            <person name="Kawashima T."/>
            <person name="Kuo A."/>
            <person name="Mitros T."/>
            <person name="Salamov A."/>
            <person name="Carpenter M.L."/>
            <person name="Signorovitch A.Y."/>
            <person name="Moreno M.A."/>
            <person name="Kamm K."/>
            <person name="Grimwood J."/>
            <person name="Schmutz J."/>
            <person name="Shapiro H."/>
            <person name="Grigoriev I.V."/>
            <person name="Buss L.W."/>
            <person name="Schierwater B."/>
            <person name="Dellaporta S.L."/>
            <person name="Rokhsar D.S."/>
        </authorList>
    </citation>
    <scope>NUCLEOTIDE SEQUENCE [LARGE SCALE GENOMIC DNA]</scope>
    <source>
        <strain evidence="3 4">Grell-BS-1999</strain>
    </source>
</reference>
<dbReference type="HOGENOM" id="CLU_2203663_0_0_1"/>
<evidence type="ECO:0000313" key="3">
    <source>
        <dbReference type="EMBL" id="EDV18645.1"/>
    </source>
</evidence>
<dbReference type="KEGG" id="tad:TRIADDRAFT_62864"/>
<proteinExistence type="predicted"/>
<feature type="non-terminal residue" evidence="3">
    <location>
        <position position="108"/>
    </location>
</feature>
<gene>
    <name evidence="3" type="ORF">TRIADDRAFT_62864</name>
</gene>
<dbReference type="GeneID" id="6760083"/>
<organism evidence="3 4">
    <name type="scientific">Trichoplax adhaerens</name>
    <name type="common">Trichoplax reptans</name>
    <dbReference type="NCBI Taxonomy" id="10228"/>
    <lineage>
        <taxon>Eukaryota</taxon>
        <taxon>Metazoa</taxon>
        <taxon>Placozoa</taxon>
        <taxon>Uniplacotomia</taxon>
        <taxon>Trichoplacea</taxon>
        <taxon>Trichoplacidae</taxon>
        <taxon>Trichoplax</taxon>
    </lineage>
</organism>
<evidence type="ECO:0000313" key="4">
    <source>
        <dbReference type="Proteomes" id="UP000009022"/>
    </source>
</evidence>
<evidence type="ECO:0000256" key="1">
    <source>
        <dbReference type="ARBA" id="ARBA00023157"/>
    </source>
</evidence>
<feature type="domain" description="CUB" evidence="2">
    <location>
        <begin position="12"/>
        <end position="55"/>
    </location>
</feature>
<dbReference type="CTD" id="6760083"/>
<dbReference type="AlphaFoldDB" id="B3SF50"/>
<dbReference type="SUPFAM" id="SSF49854">
    <property type="entry name" value="Spermadhesin, CUB domain"/>
    <property type="match status" value="1"/>
</dbReference>
<evidence type="ECO:0000259" key="2">
    <source>
        <dbReference type="Pfam" id="PF00431"/>
    </source>
</evidence>